<feature type="repeat" description="PPR" evidence="5">
    <location>
        <begin position="205"/>
        <end position="239"/>
    </location>
</feature>
<evidence type="ECO:0000313" key="6">
    <source>
        <dbReference type="EMBL" id="KAJ1725398.1"/>
    </source>
</evidence>
<accession>A0A9W8CVN2</accession>
<feature type="repeat" description="PPR" evidence="5">
    <location>
        <begin position="290"/>
        <end position="324"/>
    </location>
</feature>
<keyword evidence="2" id="KW-0677">Repeat</keyword>
<dbReference type="EMBL" id="JANBOJ010000006">
    <property type="protein sequence ID" value="KAJ1725398.1"/>
    <property type="molecule type" value="Genomic_DNA"/>
</dbReference>
<dbReference type="Pfam" id="PF13041">
    <property type="entry name" value="PPR_2"/>
    <property type="match status" value="2"/>
</dbReference>
<comment type="similarity">
    <text evidence="1">Belongs to the CCM1 family.</text>
</comment>
<comment type="subunit">
    <text evidence="4">Binds to mitochondrial small subunit 15S rRNA.</text>
</comment>
<evidence type="ECO:0000313" key="7">
    <source>
        <dbReference type="Proteomes" id="UP001149813"/>
    </source>
</evidence>
<dbReference type="PANTHER" id="PTHR47447">
    <property type="entry name" value="OS03G0856100 PROTEIN"/>
    <property type="match status" value="1"/>
</dbReference>
<evidence type="ECO:0000256" key="4">
    <source>
        <dbReference type="ARBA" id="ARBA00044511"/>
    </source>
</evidence>
<dbReference type="Proteomes" id="UP001149813">
    <property type="component" value="Unassembled WGS sequence"/>
</dbReference>
<evidence type="ECO:0000256" key="2">
    <source>
        <dbReference type="ARBA" id="ARBA00022737"/>
    </source>
</evidence>
<dbReference type="Gene3D" id="1.25.40.10">
    <property type="entry name" value="Tetratricopeptide repeat domain"/>
    <property type="match status" value="3"/>
</dbReference>
<evidence type="ECO:0008006" key="8">
    <source>
        <dbReference type="Google" id="ProtNLM"/>
    </source>
</evidence>
<evidence type="ECO:0000256" key="5">
    <source>
        <dbReference type="PROSITE-ProRule" id="PRU00708"/>
    </source>
</evidence>
<dbReference type="PROSITE" id="PS51375">
    <property type="entry name" value="PPR"/>
    <property type="match status" value="2"/>
</dbReference>
<gene>
    <name evidence="6" type="ORF">LPJ53_000436</name>
</gene>
<dbReference type="InterPro" id="IPR002885">
    <property type="entry name" value="PPR_rpt"/>
</dbReference>
<keyword evidence="7" id="KW-1185">Reference proteome</keyword>
<name>A0A9W8CVN2_9FUNG</name>
<dbReference type="AlphaFoldDB" id="A0A9W8CVN2"/>
<reference evidence="6" key="1">
    <citation type="submission" date="2022-07" db="EMBL/GenBank/DDBJ databases">
        <title>Phylogenomic reconstructions and comparative analyses of Kickxellomycotina fungi.</title>
        <authorList>
            <person name="Reynolds N.K."/>
            <person name="Stajich J.E."/>
            <person name="Barry K."/>
            <person name="Grigoriev I.V."/>
            <person name="Crous P."/>
            <person name="Smith M.E."/>
        </authorList>
    </citation>
    <scope>NUCLEOTIDE SEQUENCE</scope>
    <source>
        <strain evidence="6">NBRC 32514</strain>
    </source>
</reference>
<dbReference type="NCBIfam" id="TIGR00756">
    <property type="entry name" value="PPR"/>
    <property type="match status" value="2"/>
</dbReference>
<dbReference type="OrthoDB" id="185373at2759"/>
<dbReference type="InterPro" id="IPR011990">
    <property type="entry name" value="TPR-like_helical_dom_sf"/>
</dbReference>
<comment type="caution">
    <text evidence="6">The sequence shown here is derived from an EMBL/GenBank/DDBJ whole genome shotgun (WGS) entry which is preliminary data.</text>
</comment>
<dbReference type="PANTHER" id="PTHR47447:SF17">
    <property type="entry name" value="OS12G0638900 PROTEIN"/>
    <property type="match status" value="1"/>
</dbReference>
<evidence type="ECO:0000256" key="3">
    <source>
        <dbReference type="ARBA" id="ARBA00044493"/>
    </source>
</evidence>
<sequence>MYEQYLRLLADPSEETLATAISSVRDIALSLAKPAAVIDPLVSALVQPHVPASSDYMPARIEQAILISGLPLSVSQNDSGSTNDSHLVSDETARGIIRALISTSQISRARQLAEIWSQARPELVNSQSIAALILGLGNAGEHRQALELFANVQESSDKNVTVDILSSVLQVYMSASDYEEAVSVAKRIRAAVRSDNQALRLLDSGHSIYNYMIRAYCEVDQVTEALRVLEEMRGLQLHATPETYTILVQAMSNIRSYDGLKLIVALADVDYNMVDIEADSKSAMRPLPLTTEYYNALIEAFGRVAEPTKALQIWEMMRQRGVRPNNLTATLLIDTCGWNERVHWDEDMLPQATFVYREIPEDHVYTGMPFFHLHYLANTLEQLKQSGLEFSVANYCHILEALIRAGLLETALDMMISRYETRQSYEMWTERSQSLLKPPKRQSLSSFFSRFRPTSAEEDADVDAEVEPETEKPAQLALFMDEFAIEIPLCQRTVDTAFGMIASVRGQCAQDSNVEPEDMPFVQRASRNLLGRLDLHEQRLDEFLRRHHPELLPHGRQRS</sequence>
<proteinExistence type="inferred from homology"/>
<protein>
    <recommendedName>
        <fullName evidence="8">Pentacotripeptide-repeat region of PRORP domain-containing protein</fullName>
    </recommendedName>
</protein>
<evidence type="ECO:0000256" key="1">
    <source>
        <dbReference type="ARBA" id="ARBA00006192"/>
    </source>
</evidence>
<organism evidence="6 7">
    <name type="scientific">Coemansia erecta</name>
    <dbReference type="NCBI Taxonomy" id="147472"/>
    <lineage>
        <taxon>Eukaryota</taxon>
        <taxon>Fungi</taxon>
        <taxon>Fungi incertae sedis</taxon>
        <taxon>Zoopagomycota</taxon>
        <taxon>Kickxellomycotina</taxon>
        <taxon>Kickxellomycetes</taxon>
        <taxon>Kickxellales</taxon>
        <taxon>Kickxellaceae</taxon>
        <taxon>Coemansia</taxon>
    </lineage>
</organism>
<comment type="function">
    <text evidence="3">Regulates mitochondrial small subunit maturation by controlling 15S rRNA 5'-end processing. Localizes to the 5' precursor of the 15S rRNA in a position that is subsequently occupied by mS47 in the mature yeast mtSSU. Uses structure and sequence-specific RNA recognition, binding to a single-stranded region of the precursor and specifically recognizing bases -6 to -1. The exchange of Ccm1 for mS47 is coupled to the irreversible removal of precursor rRNA that is accompanied by conformational changes of the mitoribosomal proteins uS5m and mS26. These conformational changes signal completion of 5'-end rRNA processing through protection of the mature 5'-end of the 15S rRNA and stabilization of mS47. The removal of the 5' precursor together with the dissociation of Ccm1 may be catalyzed by the 5'-3' exoribonuclease Pet127. Involved in the specific removal of group I introns in mitochondrial encoded transcripts.</text>
</comment>